<keyword evidence="4" id="KW-1185">Reference proteome</keyword>
<evidence type="ECO:0000256" key="1">
    <source>
        <dbReference type="SAM" id="MobiDB-lite"/>
    </source>
</evidence>
<organism evidence="3 4">
    <name type="scientific">Mesorhizobium zhangyense</name>
    <dbReference type="NCBI Taxonomy" id="1776730"/>
    <lineage>
        <taxon>Bacteria</taxon>
        <taxon>Pseudomonadati</taxon>
        <taxon>Pseudomonadota</taxon>
        <taxon>Alphaproteobacteria</taxon>
        <taxon>Hyphomicrobiales</taxon>
        <taxon>Phyllobacteriaceae</taxon>
        <taxon>Mesorhizobium</taxon>
    </lineage>
</organism>
<evidence type="ECO:0000313" key="4">
    <source>
        <dbReference type="Proteomes" id="UP000481252"/>
    </source>
</evidence>
<reference evidence="3 4" key="1">
    <citation type="submission" date="2020-02" db="EMBL/GenBank/DDBJ databases">
        <title>Genome sequence of the type strain CGMCC 1.15528 of Mesorhizobium zhangyense.</title>
        <authorList>
            <person name="Gao J."/>
            <person name="Sun J."/>
        </authorList>
    </citation>
    <scope>NUCLEOTIDE SEQUENCE [LARGE SCALE GENOMIC DNA]</scope>
    <source>
        <strain evidence="3 4">CGMCC 1.15528</strain>
    </source>
</reference>
<name>A0A7C9VGT8_9HYPH</name>
<dbReference type="InterPro" id="IPR036709">
    <property type="entry name" value="Autotransporte_beta_dom_sf"/>
</dbReference>
<dbReference type="Proteomes" id="UP000481252">
    <property type="component" value="Unassembled WGS sequence"/>
</dbReference>
<dbReference type="SUPFAM" id="SSF56935">
    <property type="entry name" value="Porins"/>
    <property type="match status" value="1"/>
</dbReference>
<dbReference type="Pfam" id="PF10082">
    <property type="entry name" value="BBP2_2"/>
    <property type="match status" value="1"/>
</dbReference>
<dbReference type="EMBL" id="JAAKZG010000014">
    <property type="protein sequence ID" value="NGN44290.1"/>
    <property type="molecule type" value="Genomic_DNA"/>
</dbReference>
<sequence length="581" mass="61534">MSWVRPENRGRPEPRALRTLLLTASAATLLCAFPAQAQDSGGLRGAVAETDVTGSLLGRGQAGNTQAQNAANQAPADQNPPPQYAPESTGAVPDTTDTAASPDPSLFALPPNTDDPFADDPPPASTRPTSAARKRTEDARNRNTATTQADSETAASGQPAEEVDDDTTTGTVRTPTIDSEQVLKLDEGAERAEAIEGLNRPRDDNPFAATGIRAGSFVLRPSLEQGITATSNASASSGGSSGVLSETTLRLNAVSDWSRHSATIDAYGILRRTLSGEEIKETQAGIDGKLDLELGDELRGHVEAGYQRRPESGSSPVAIEGTLSQPIRQTFNGSLGIEKDVGKARFGITGRVEHDMYGDAQLSTGGVVSQKDRDSTLATLTLRGGYEISPALTPFLEAEVGRRFYDEKVDASGYERSSDRLGARAGVELDLGEKLSGEFSAGWIREGFDDDRLNAIGGPTVNANLAWSPERGTMVNLAASTEVEGSTTAGESGSVFHSARLSVEREIRANLTANAAIGAGYRDYSGSDGHDIIFNAEAGATWWLNRYAGLTGRLRHEQLKSNLEGRDYQANSVFVGLKVQR</sequence>
<proteinExistence type="predicted"/>
<dbReference type="Gene3D" id="2.40.128.130">
    <property type="entry name" value="Autotransporter beta-domain"/>
    <property type="match status" value="1"/>
</dbReference>
<dbReference type="AlphaFoldDB" id="A0A7C9VGT8"/>
<comment type="caution">
    <text evidence="3">The sequence shown here is derived from an EMBL/GenBank/DDBJ whole genome shotgun (WGS) entry which is preliminary data.</text>
</comment>
<feature type="chain" id="PRO_5028847420" evidence="2">
    <location>
        <begin position="38"/>
        <end position="581"/>
    </location>
</feature>
<feature type="signal peptide" evidence="2">
    <location>
        <begin position="1"/>
        <end position="37"/>
    </location>
</feature>
<accession>A0A7C9VGT8</accession>
<keyword evidence="2" id="KW-0732">Signal</keyword>
<feature type="compositionally biased region" description="Polar residues" evidence="1">
    <location>
        <begin position="142"/>
        <end position="156"/>
    </location>
</feature>
<evidence type="ECO:0000256" key="2">
    <source>
        <dbReference type="SAM" id="SignalP"/>
    </source>
</evidence>
<protein>
    <submittedName>
        <fullName evidence="3">Outer membrane beta-barrel protein</fullName>
    </submittedName>
</protein>
<feature type="region of interest" description="Disordered" evidence="1">
    <location>
        <begin position="57"/>
        <end position="176"/>
    </location>
</feature>
<dbReference type="InterPro" id="IPR018759">
    <property type="entry name" value="BBP2_2"/>
</dbReference>
<evidence type="ECO:0000313" key="3">
    <source>
        <dbReference type="EMBL" id="NGN44290.1"/>
    </source>
</evidence>
<gene>
    <name evidence="3" type="ORF">G6N74_24775</name>
</gene>
<feature type="compositionally biased region" description="Low complexity" evidence="1">
    <location>
        <begin position="62"/>
        <end position="77"/>
    </location>
</feature>